<organism evidence="1 2">
    <name type="scientific">Phaseolus coccineus</name>
    <name type="common">Scarlet runner bean</name>
    <name type="synonym">Phaseolus multiflorus</name>
    <dbReference type="NCBI Taxonomy" id="3886"/>
    <lineage>
        <taxon>Eukaryota</taxon>
        <taxon>Viridiplantae</taxon>
        <taxon>Streptophyta</taxon>
        <taxon>Embryophyta</taxon>
        <taxon>Tracheophyta</taxon>
        <taxon>Spermatophyta</taxon>
        <taxon>Magnoliopsida</taxon>
        <taxon>eudicotyledons</taxon>
        <taxon>Gunneridae</taxon>
        <taxon>Pentapetalae</taxon>
        <taxon>rosids</taxon>
        <taxon>fabids</taxon>
        <taxon>Fabales</taxon>
        <taxon>Fabaceae</taxon>
        <taxon>Papilionoideae</taxon>
        <taxon>50 kb inversion clade</taxon>
        <taxon>NPAAA clade</taxon>
        <taxon>indigoferoid/millettioid clade</taxon>
        <taxon>Phaseoleae</taxon>
        <taxon>Phaseolus</taxon>
    </lineage>
</organism>
<keyword evidence="2" id="KW-1185">Reference proteome</keyword>
<protein>
    <submittedName>
        <fullName evidence="1">Uncharacterized protein</fullName>
    </submittedName>
</protein>
<proteinExistence type="predicted"/>
<dbReference type="AlphaFoldDB" id="A0AAN9MMD7"/>
<evidence type="ECO:0000313" key="2">
    <source>
        <dbReference type="Proteomes" id="UP001374584"/>
    </source>
</evidence>
<accession>A0AAN9MMD7</accession>
<comment type="caution">
    <text evidence="1">The sequence shown here is derived from an EMBL/GenBank/DDBJ whole genome shotgun (WGS) entry which is preliminary data.</text>
</comment>
<sequence>MVVSRKEMAQLMKDTKGKEEVVSVPMTTVGQHDGSERTPSESCTDMIMDDNWDSVDQRIAYGEGTSFWDATFLHSTRNQAHNLLVADWVELKKYTSIDLSRSKLAELKDACLKACENLLKAKVDARARKKDRIVMKHSSED</sequence>
<reference evidence="1 2" key="1">
    <citation type="submission" date="2024-01" db="EMBL/GenBank/DDBJ databases">
        <title>The genomes of 5 underutilized Papilionoideae crops provide insights into root nodulation and disease resistanc.</title>
        <authorList>
            <person name="Jiang F."/>
        </authorList>
    </citation>
    <scope>NUCLEOTIDE SEQUENCE [LARGE SCALE GENOMIC DNA]</scope>
    <source>
        <strain evidence="1">JINMINGXINNONG_FW02</strain>
        <tissue evidence="1">Leaves</tissue>
    </source>
</reference>
<evidence type="ECO:0000313" key="1">
    <source>
        <dbReference type="EMBL" id="KAK7354068.1"/>
    </source>
</evidence>
<dbReference type="EMBL" id="JAYMYR010000007">
    <property type="protein sequence ID" value="KAK7354068.1"/>
    <property type="molecule type" value="Genomic_DNA"/>
</dbReference>
<gene>
    <name evidence="1" type="ORF">VNO80_19525</name>
</gene>
<dbReference type="Proteomes" id="UP001374584">
    <property type="component" value="Unassembled WGS sequence"/>
</dbReference>
<name>A0AAN9MMD7_PHACN</name>